<evidence type="ECO:0008006" key="3">
    <source>
        <dbReference type="Google" id="ProtNLM"/>
    </source>
</evidence>
<protein>
    <recommendedName>
        <fullName evidence="3">Glycosyl transferases group 1</fullName>
    </recommendedName>
</protein>
<reference evidence="1 2" key="1">
    <citation type="submission" date="2016-12" db="EMBL/GenBank/DDBJ databases">
        <authorList>
            <person name="Song W.-J."/>
            <person name="Kurnit D.M."/>
        </authorList>
    </citation>
    <scope>NUCLEOTIDE SEQUENCE [LARGE SCALE GENOMIC DNA]</scope>
    <source>
        <strain evidence="1 2">DSM 14810</strain>
    </source>
</reference>
<dbReference type="Proteomes" id="UP000184097">
    <property type="component" value="Unassembled WGS sequence"/>
</dbReference>
<gene>
    <name evidence="1" type="ORF">SAMN02745247_00660</name>
</gene>
<evidence type="ECO:0000313" key="2">
    <source>
        <dbReference type="Proteomes" id="UP000184097"/>
    </source>
</evidence>
<organism evidence="1 2">
    <name type="scientific">Butyrivibrio hungatei DSM 14810</name>
    <dbReference type="NCBI Taxonomy" id="1121132"/>
    <lineage>
        <taxon>Bacteria</taxon>
        <taxon>Bacillati</taxon>
        <taxon>Bacillota</taxon>
        <taxon>Clostridia</taxon>
        <taxon>Lachnospirales</taxon>
        <taxon>Lachnospiraceae</taxon>
        <taxon>Butyrivibrio</taxon>
    </lineage>
</organism>
<dbReference type="RefSeq" id="WP_072700932.1">
    <property type="nucleotide sequence ID" value="NZ_FRDH01000003.1"/>
</dbReference>
<sequence>MAIYIISPQNRISGGPELAHQLCNAVNRLSDEKAYMCYVNLKEPYNIVENVETPAPYLVYNTESRSDMDEIDRAENIVIFPEGLTFSMMHIKRAKIALWWMSVDNYIVSTQECNVDFIKDNVSLHLFQSKYSIEYVKKMFPDANGIFLSDYINEEHGKFIYPAEGRMNNALYNPAKGFEEIKPLIAKASWLNWIPLVKMDLPHMILTMQSSKIYVDFGNHPGKDRIPREAAADGCVVITNKKGSAAFQEDVPIPEQYKFDDPASQLDAIDALMHDICDNFVQHQNAFADYRSFIASEKAKFDKDVLNFISVLKTL</sequence>
<evidence type="ECO:0000313" key="1">
    <source>
        <dbReference type="EMBL" id="SHN51196.1"/>
    </source>
</evidence>
<proteinExistence type="predicted"/>
<accession>A0A1M7RYF1</accession>
<dbReference type="EMBL" id="FRDH01000003">
    <property type="protein sequence ID" value="SHN51196.1"/>
    <property type="molecule type" value="Genomic_DNA"/>
</dbReference>
<dbReference type="AlphaFoldDB" id="A0A1M7RYF1"/>
<name>A0A1M7RYF1_9FIRM</name>